<reference evidence="2 3" key="1">
    <citation type="submission" date="2024-04" db="EMBL/GenBank/DDBJ databases">
        <title>Genome assembly C_amara_ONT_v2.</title>
        <authorList>
            <person name="Yant L."/>
            <person name="Moore C."/>
            <person name="Slenker M."/>
        </authorList>
    </citation>
    <scope>NUCLEOTIDE SEQUENCE [LARGE SCALE GENOMIC DNA]</scope>
    <source>
        <tissue evidence="2">Leaf</tissue>
    </source>
</reference>
<proteinExistence type="predicted"/>
<protein>
    <submittedName>
        <fullName evidence="2">Uncharacterized protein</fullName>
    </submittedName>
</protein>
<dbReference type="AlphaFoldDB" id="A0ABD1AU26"/>
<comment type="caution">
    <text evidence="2">The sequence shown here is derived from an EMBL/GenBank/DDBJ whole genome shotgun (WGS) entry which is preliminary data.</text>
</comment>
<keyword evidence="3" id="KW-1185">Reference proteome</keyword>
<feature type="compositionally biased region" description="Low complexity" evidence="1">
    <location>
        <begin position="7"/>
        <end position="23"/>
    </location>
</feature>
<gene>
    <name evidence="2" type="ORF">V5N11_031868</name>
</gene>
<dbReference type="EMBL" id="JBANAX010000578">
    <property type="protein sequence ID" value="KAL1202351.1"/>
    <property type="molecule type" value="Genomic_DNA"/>
</dbReference>
<evidence type="ECO:0000313" key="3">
    <source>
        <dbReference type="Proteomes" id="UP001558713"/>
    </source>
</evidence>
<evidence type="ECO:0000313" key="2">
    <source>
        <dbReference type="EMBL" id="KAL1202351.1"/>
    </source>
</evidence>
<name>A0ABD1AU26_CARAN</name>
<dbReference type="Proteomes" id="UP001558713">
    <property type="component" value="Unassembled WGS sequence"/>
</dbReference>
<organism evidence="2 3">
    <name type="scientific">Cardamine amara subsp. amara</name>
    <dbReference type="NCBI Taxonomy" id="228776"/>
    <lineage>
        <taxon>Eukaryota</taxon>
        <taxon>Viridiplantae</taxon>
        <taxon>Streptophyta</taxon>
        <taxon>Embryophyta</taxon>
        <taxon>Tracheophyta</taxon>
        <taxon>Spermatophyta</taxon>
        <taxon>Magnoliopsida</taxon>
        <taxon>eudicotyledons</taxon>
        <taxon>Gunneridae</taxon>
        <taxon>Pentapetalae</taxon>
        <taxon>rosids</taxon>
        <taxon>malvids</taxon>
        <taxon>Brassicales</taxon>
        <taxon>Brassicaceae</taxon>
        <taxon>Cardamineae</taxon>
        <taxon>Cardamine</taxon>
    </lineage>
</organism>
<sequence>MEKSSKVEQNSSQKNSQKSGQKKANGSLAANREPHIIKAPVRYGFEEMANYALSIGTYDPYNFREDINSPESDEWMGAVTEEAESLSKNQTWDLTTLPKGKKSYWPQVDFQEKGRSLQQGAIKVQGETCSKRGLTEGEWLTTTRFSPLLYDTPRFELC</sequence>
<feature type="region of interest" description="Disordered" evidence="1">
    <location>
        <begin position="1"/>
        <end position="33"/>
    </location>
</feature>
<evidence type="ECO:0000256" key="1">
    <source>
        <dbReference type="SAM" id="MobiDB-lite"/>
    </source>
</evidence>
<accession>A0ABD1AU26</accession>